<evidence type="ECO:0000256" key="13">
    <source>
        <dbReference type="ARBA" id="ARBA00023317"/>
    </source>
</evidence>
<keyword evidence="12" id="KW-0704">Schiff base</keyword>
<keyword evidence="7" id="KW-0068">Autocatalytic cleavage</keyword>
<evidence type="ECO:0000313" key="15">
    <source>
        <dbReference type="EMBL" id="KAJ3180004.1"/>
    </source>
</evidence>
<evidence type="ECO:0000256" key="11">
    <source>
        <dbReference type="ARBA" id="ARBA00023239"/>
    </source>
</evidence>
<evidence type="ECO:0000256" key="7">
    <source>
        <dbReference type="ARBA" id="ARBA00022813"/>
    </source>
</evidence>
<keyword evidence="6" id="KW-0210">Decarboxylase</keyword>
<dbReference type="EC" id="4.1.1.50" evidence="4"/>
<dbReference type="Gene3D" id="3.30.360.50">
    <property type="entry name" value="S-adenosylmethionine decarboxylase"/>
    <property type="match status" value="1"/>
</dbReference>
<dbReference type="GO" id="GO:0008295">
    <property type="term" value="P:spermidine biosynthetic process"/>
    <property type="evidence" value="ECO:0007669"/>
    <property type="project" value="UniProtKB-KW"/>
</dbReference>
<dbReference type="GO" id="GO:0004014">
    <property type="term" value="F:adenosylmethionine decarboxylase activity"/>
    <property type="evidence" value="ECO:0007669"/>
    <property type="project" value="UniProtKB-EC"/>
</dbReference>
<dbReference type="SUPFAM" id="SSF56276">
    <property type="entry name" value="S-adenosylmethionine decarboxylase"/>
    <property type="match status" value="1"/>
</dbReference>
<keyword evidence="11" id="KW-0456">Lyase</keyword>
<dbReference type="GO" id="GO:0005829">
    <property type="term" value="C:cytosol"/>
    <property type="evidence" value="ECO:0007669"/>
    <property type="project" value="TreeGrafter"/>
</dbReference>
<keyword evidence="8" id="KW-0745">Spermidine biosynthesis</keyword>
<sequence length="490" mass="55334">MKITNNPPSDGAPTPSSSPPTKYSCAYPSQLSAETEGHQTLCGFEGPEKVFEIWFRPVNGKESPVRRRDLSRDVENLSESEVSIDDVEEIVDCARPHHDYPVDVFQDDDGQWQYRRSGLRLVNRSVWEEMLSIVKCQVLNVIQNECEDAYLLSESSMFVYPHRLILKTCGTTTLLHAVPRILEIAREHCGLAEINSVFYSRKAFLFPEKQTWPHGRWGDEVDYLDKLLPEDEFETAGYVIGKVNGDHWCLYMATPLRLSLDLDGVELAESSSRDSDAGSSVAEEDEDEEDDVTLEVLMTNLDPAAMKAFWRNAMELRAAKDGSANVARDGGQRVYHATGIADIYPTAVVDDYLFDPCGYSLNGLVGPYYFTIHVTPEDICSYASFETTVPVKRFYSHVRQGSASEYECFEDVVQRVVEIFRPGTFSTTLFSRKTIGNKHGKTDGLLEGNVMGFKRRDRIVHCLGKWDLVFCHFDKGQMPARKKGALRAVR</sequence>
<comment type="cofactor">
    <cofactor evidence="1">
        <name>pyruvate</name>
        <dbReference type="ChEBI" id="CHEBI:15361"/>
    </cofactor>
</comment>
<comment type="pathway">
    <text evidence="2">Amine and polyamine biosynthesis; S-adenosylmethioninamine biosynthesis; S-adenosylmethioninamine from S-adenosyl-L-methionine: step 1/1.</text>
</comment>
<evidence type="ECO:0000256" key="10">
    <source>
        <dbReference type="ARBA" id="ARBA00023145"/>
    </source>
</evidence>
<dbReference type="EMBL" id="JADGJQ010000018">
    <property type="protein sequence ID" value="KAJ3180004.1"/>
    <property type="molecule type" value="Genomic_DNA"/>
</dbReference>
<keyword evidence="13" id="KW-0670">Pyruvate</keyword>
<dbReference type="InterPro" id="IPR018166">
    <property type="entry name" value="S-AdoMet_deCO2ase_CS"/>
</dbReference>
<keyword evidence="16" id="KW-1185">Reference proteome</keyword>
<evidence type="ECO:0000256" key="4">
    <source>
        <dbReference type="ARBA" id="ARBA00012357"/>
    </source>
</evidence>
<comment type="caution">
    <text evidence="15">The sequence shown here is derived from an EMBL/GenBank/DDBJ whole genome shotgun (WGS) entry which is preliminary data.</text>
</comment>
<feature type="compositionally biased region" description="Acidic residues" evidence="14">
    <location>
        <begin position="282"/>
        <end position="291"/>
    </location>
</feature>
<dbReference type="InterPro" id="IPR016067">
    <property type="entry name" value="S-AdoMet_deCO2ase_core"/>
</dbReference>
<dbReference type="Pfam" id="PF01536">
    <property type="entry name" value="SAM_decarbox"/>
    <property type="match status" value="1"/>
</dbReference>
<feature type="region of interest" description="Disordered" evidence="14">
    <location>
        <begin position="269"/>
        <end position="291"/>
    </location>
</feature>
<evidence type="ECO:0000256" key="9">
    <source>
        <dbReference type="ARBA" id="ARBA00023115"/>
    </source>
</evidence>
<dbReference type="PANTHER" id="PTHR11570">
    <property type="entry name" value="S-ADENOSYLMETHIONINE DECARBOXYLASE"/>
    <property type="match status" value="1"/>
</dbReference>
<dbReference type="InterPro" id="IPR048283">
    <property type="entry name" value="AdoMetDC-like"/>
</dbReference>
<keyword evidence="10" id="KW-0865">Zymogen</keyword>
<dbReference type="PANTHER" id="PTHR11570:SF0">
    <property type="entry name" value="S-ADENOSYLMETHIONINE DECARBOXYLASE PROENZYME"/>
    <property type="match status" value="1"/>
</dbReference>
<evidence type="ECO:0000256" key="5">
    <source>
        <dbReference type="ARBA" id="ARBA00022691"/>
    </source>
</evidence>
<accession>A0AAD5TL82</accession>
<evidence type="ECO:0000256" key="8">
    <source>
        <dbReference type="ARBA" id="ARBA00023066"/>
    </source>
</evidence>
<dbReference type="GO" id="GO:0006597">
    <property type="term" value="P:spermine biosynthetic process"/>
    <property type="evidence" value="ECO:0007669"/>
    <property type="project" value="InterPro"/>
</dbReference>
<comment type="similarity">
    <text evidence="3">Belongs to the eukaryotic AdoMetDC family.</text>
</comment>
<protein>
    <recommendedName>
        <fullName evidence="4">adenosylmethionine decarboxylase</fullName>
        <ecNumber evidence="4">4.1.1.50</ecNumber>
    </recommendedName>
</protein>
<reference evidence="15" key="1">
    <citation type="submission" date="2020-05" db="EMBL/GenBank/DDBJ databases">
        <title>Phylogenomic resolution of chytrid fungi.</title>
        <authorList>
            <person name="Stajich J.E."/>
            <person name="Amses K."/>
            <person name="Simmons R."/>
            <person name="Seto K."/>
            <person name="Myers J."/>
            <person name="Bonds A."/>
            <person name="Quandt C.A."/>
            <person name="Barry K."/>
            <person name="Liu P."/>
            <person name="Grigoriev I."/>
            <person name="Longcore J.E."/>
            <person name="James T.Y."/>
        </authorList>
    </citation>
    <scope>NUCLEOTIDE SEQUENCE</scope>
    <source>
        <strain evidence="15">JEL0379</strain>
    </source>
</reference>
<evidence type="ECO:0000313" key="16">
    <source>
        <dbReference type="Proteomes" id="UP001212152"/>
    </source>
</evidence>
<keyword evidence="5" id="KW-0949">S-adenosyl-L-methionine</keyword>
<keyword evidence="9" id="KW-0620">Polyamine biosynthesis</keyword>
<gene>
    <name evidence="15" type="primary">SPE2</name>
    <name evidence="15" type="ORF">HDU87_002227</name>
</gene>
<dbReference type="Proteomes" id="UP001212152">
    <property type="component" value="Unassembled WGS sequence"/>
</dbReference>
<evidence type="ECO:0000256" key="3">
    <source>
        <dbReference type="ARBA" id="ARBA00008466"/>
    </source>
</evidence>
<evidence type="ECO:0000256" key="2">
    <source>
        <dbReference type="ARBA" id="ARBA00004911"/>
    </source>
</evidence>
<feature type="region of interest" description="Disordered" evidence="14">
    <location>
        <begin position="1"/>
        <end position="26"/>
    </location>
</feature>
<evidence type="ECO:0000256" key="14">
    <source>
        <dbReference type="SAM" id="MobiDB-lite"/>
    </source>
</evidence>
<evidence type="ECO:0000256" key="1">
    <source>
        <dbReference type="ARBA" id="ARBA00001928"/>
    </source>
</evidence>
<name>A0AAD5TL82_9FUNG</name>
<dbReference type="NCBIfam" id="TIGR00535">
    <property type="entry name" value="SAM_DCase"/>
    <property type="match status" value="1"/>
</dbReference>
<dbReference type="Gene3D" id="3.60.90.10">
    <property type="entry name" value="S-adenosylmethionine decarboxylase"/>
    <property type="match status" value="1"/>
</dbReference>
<evidence type="ECO:0000256" key="6">
    <source>
        <dbReference type="ARBA" id="ARBA00022793"/>
    </source>
</evidence>
<dbReference type="InterPro" id="IPR001985">
    <property type="entry name" value="S-AdoMet_decarboxylase_euk"/>
</dbReference>
<dbReference type="AlphaFoldDB" id="A0AAD5TL82"/>
<dbReference type="PROSITE" id="PS01336">
    <property type="entry name" value="ADOMETDC"/>
    <property type="match status" value="1"/>
</dbReference>
<organism evidence="15 16">
    <name type="scientific">Geranomyces variabilis</name>
    <dbReference type="NCBI Taxonomy" id="109894"/>
    <lineage>
        <taxon>Eukaryota</taxon>
        <taxon>Fungi</taxon>
        <taxon>Fungi incertae sedis</taxon>
        <taxon>Chytridiomycota</taxon>
        <taxon>Chytridiomycota incertae sedis</taxon>
        <taxon>Chytridiomycetes</taxon>
        <taxon>Spizellomycetales</taxon>
        <taxon>Powellomycetaceae</taxon>
        <taxon>Geranomyces</taxon>
    </lineage>
</organism>
<proteinExistence type="inferred from homology"/>
<evidence type="ECO:0000256" key="12">
    <source>
        <dbReference type="ARBA" id="ARBA00023270"/>
    </source>
</evidence>